<evidence type="ECO:0000256" key="2">
    <source>
        <dbReference type="SAM" id="SignalP"/>
    </source>
</evidence>
<dbReference type="InterPro" id="IPR050490">
    <property type="entry name" value="Bact_solute-bd_prot1"/>
</dbReference>
<feature type="chain" id="PRO_5039093046" evidence="2">
    <location>
        <begin position="25"/>
        <end position="463"/>
    </location>
</feature>
<evidence type="ECO:0000313" key="3">
    <source>
        <dbReference type="EMBL" id="GGG53425.1"/>
    </source>
</evidence>
<name>A0A917GPB1_9BACL</name>
<dbReference type="RefSeq" id="WP_188887134.1">
    <property type="nucleotide sequence ID" value="NZ_BMHY01000001.1"/>
</dbReference>
<keyword evidence="2" id="KW-0732">Signal</keyword>
<dbReference type="PANTHER" id="PTHR43649:SF12">
    <property type="entry name" value="DIACETYLCHITOBIOSE BINDING PROTEIN DASA"/>
    <property type="match status" value="1"/>
</dbReference>
<dbReference type="InterPro" id="IPR006059">
    <property type="entry name" value="SBP"/>
</dbReference>
<dbReference type="EMBL" id="BMHY01000001">
    <property type="protein sequence ID" value="GGG53425.1"/>
    <property type="molecule type" value="Genomic_DNA"/>
</dbReference>
<dbReference type="Pfam" id="PF01547">
    <property type="entry name" value="SBP_bac_1"/>
    <property type="match status" value="1"/>
</dbReference>
<sequence length="463" mass="51831">MTKMKTLSILSLVIVLLFVLSACSGGNTPPPAKPSDSSNQEAEGNKNQEEEKEPVVEEEKYDLGGREIRFSAWWDGTPNPDTPEGEKALALQAEVEKKYNVKIKYVAQDMWETAEKFSSTVMAGEPFADVVLVPHVFVLSLLKGGYYTALDDFMNVKEESKLSDLIIESGSYGTGKTYGFLNSVALYDNTGLFYNKRIFQDAGLPTPTELQEQGKWDWDTFVDVAKKLTVSKSGNGKIDQWGLTGSQMTLGSYLIYSNGGVIYDEGTEKIALDSPNAMEGLEMMNKLYNDYKIVKRDEGNSWEDPVRYFREGKVAMYPAGLWEVGRFQKEMVDEYAFVPFPKGPKADGFIMGQPQMHINVIPRGVKDPKVVYKIWEDLQDFEHIDENNRTTAESWFTDEASVENALNTLKIIKFARYGGLNIDDAMWDLVRDISDSKLTPASGVAKLMPVMQASVDKVLKGTE</sequence>
<protein>
    <submittedName>
        <fullName evidence="3">ABC transporter substrate-binding protein</fullName>
    </submittedName>
</protein>
<dbReference type="Gene3D" id="3.40.190.10">
    <property type="entry name" value="Periplasmic binding protein-like II"/>
    <property type="match status" value="1"/>
</dbReference>
<dbReference type="PROSITE" id="PS51257">
    <property type="entry name" value="PROKAR_LIPOPROTEIN"/>
    <property type="match status" value="1"/>
</dbReference>
<evidence type="ECO:0000313" key="4">
    <source>
        <dbReference type="Proteomes" id="UP000600247"/>
    </source>
</evidence>
<dbReference type="SUPFAM" id="SSF53850">
    <property type="entry name" value="Periplasmic binding protein-like II"/>
    <property type="match status" value="1"/>
</dbReference>
<dbReference type="Proteomes" id="UP000600247">
    <property type="component" value="Unassembled WGS sequence"/>
</dbReference>
<proteinExistence type="predicted"/>
<gene>
    <name evidence="3" type="ORF">GCM10010918_02610</name>
</gene>
<feature type="signal peptide" evidence="2">
    <location>
        <begin position="1"/>
        <end position="24"/>
    </location>
</feature>
<feature type="compositionally biased region" description="Basic and acidic residues" evidence="1">
    <location>
        <begin position="43"/>
        <end position="58"/>
    </location>
</feature>
<evidence type="ECO:0000256" key="1">
    <source>
        <dbReference type="SAM" id="MobiDB-lite"/>
    </source>
</evidence>
<dbReference type="PANTHER" id="PTHR43649">
    <property type="entry name" value="ARABINOSE-BINDING PROTEIN-RELATED"/>
    <property type="match status" value="1"/>
</dbReference>
<organism evidence="3 4">
    <name type="scientific">Paenibacillus radicis</name>
    <name type="common">ex Gao et al. 2016</name>
    <dbReference type="NCBI Taxonomy" id="1737354"/>
    <lineage>
        <taxon>Bacteria</taxon>
        <taxon>Bacillati</taxon>
        <taxon>Bacillota</taxon>
        <taxon>Bacilli</taxon>
        <taxon>Bacillales</taxon>
        <taxon>Paenibacillaceae</taxon>
        <taxon>Paenibacillus</taxon>
    </lineage>
</organism>
<dbReference type="AlphaFoldDB" id="A0A917GPB1"/>
<feature type="region of interest" description="Disordered" evidence="1">
    <location>
        <begin position="27"/>
        <end position="58"/>
    </location>
</feature>
<comment type="caution">
    <text evidence="3">The sequence shown here is derived from an EMBL/GenBank/DDBJ whole genome shotgun (WGS) entry which is preliminary data.</text>
</comment>
<reference evidence="3 4" key="1">
    <citation type="journal article" date="2014" name="Int. J. Syst. Evol. Microbiol.">
        <title>Complete genome sequence of Corynebacterium casei LMG S-19264T (=DSM 44701T), isolated from a smear-ripened cheese.</title>
        <authorList>
            <consortium name="US DOE Joint Genome Institute (JGI-PGF)"/>
            <person name="Walter F."/>
            <person name="Albersmeier A."/>
            <person name="Kalinowski J."/>
            <person name="Ruckert C."/>
        </authorList>
    </citation>
    <scope>NUCLEOTIDE SEQUENCE [LARGE SCALE GENOMIC DNA]</scope>
    <source>
        <strain evidence="3 4">CGMCC 1.15286</strain>
    </source>
</reference>
<accession>A0A917GPB1</accession>
<keyword evidence="4" id="KW-1185">Reference proteome</keyword>